<dbReference type="RefSeq" id="WP_039455693.1">
    <property type="nucleotide sequence ID" value="NZ_JSWE01000092.1"/>
</dbReference>
<dbReference type="Proteomes" id="UP000031258">
    <property type="component" value="Unassembled WGS sequence"/>
</dbReference>
<protein>
    <submittedName>
        <fullName evidence="1">Uncharacterized protein</fullName>
    </submittedName>
</protein>
<dbReference type="AlphaFoldDB" id="A0A0C1MTT1"/>
<gene>
    <name evidence="1" type="ORF">NF27_DP00410</name>
</gene>
<organism evidence="1 2">
    <name type="scientific">Candidatus Jidaibacter acanthamoebae</name>
    <dbReference type="NCBI Taxonomy" id="86105"/>
    <lineage>
        <taxon>Bacteria</taxon>
        <taxon>Pseudomonadati</taxon>
        <taxon>Pseudomonadota</taxon>
        <taxon>Alphaproteobacteria</taxon>
        <taxon>Rickettsiales</taxon>
        <taxon>Candidatus Midichloriaceae</taxon>
        <taxon>Candidatus Jidaibacter</taxon>
    </lineage>
</organism>
<keyword evidence="2" id="KW-1185">Reference proteome</keyword>
<accession>A0A0C1MTT1</accession>
<dbReference type="EMBL" id="JSWE01000092">
    <property type="protein sequence ID" value="KIE05497.1"/>
    <property type="molecule type" value="Genomic_DNA"/>
</dbReference>
<name>A0A0C1MTT1_9RICK</name>
<evidence type="ECO:0000313" key="2">
    <source>
        <dbReference type="Proteomes" id="UP000031258"/>
    </source>
</evidence>
<reference evidence="1 2" key="1">
    <citation type="submission" date="2014-11" db="EMBL/GenBank/DDBJ databases">
        <title>A Rickettsiales Symbiont of Amoebae With Ancient Features.</title>
        <authorList>
            <person name="Schulz F."/>
            <person name="Martijn J."/>
            <person name="Wascher F."/>
            <person name="Kostanjsek R."/>
            <person name="Ettema T.J."/>
            <person name="Horn M."/>
        </authorList>
    </citation>
    <scope>NUCLEOTIDE SEQUENCE [LARGE SCALE GENOMIC DNA]</scope>
    <source>
        <strain evidence="1 2">UWC36</strain>
    </source>
</reference>
<sequence>MAEAKINENFNLAEENISSEQRDDHTYKNNYHLATAPVANIEPEYIVEIKIADVNELSFQKTSELFESSKAQLTIKEMMEDFDEKYGDNFQDSIDPEIHWELYEPC</sequence>
<proteinExistence type="predicted"/>
<comment type="caution">
    <text evidence="1">The sequence shown here is derived from an EMBL/GenBank/DDBJ whole genome shotgun (WGS) entry which is preliminary data.</text>
</comment>
<evidence type="ECO:0000313" key="1">
    <source>
        <dbReference type="EMBL" id="KIE05497.1"/>
    </source>
</evidence>
<dbReference type="STRING" id="86105.NF27_DP00410"/>
<dbReference type="OrthoDB" id="9996688at2"/>